<proteinExistence type="predicted"/>
<dbReference type="PANTHER" id="PTHR47751">
    <property type="entry name" value="SUPERFAMILY HYDROLASE, PUTATIVE (AFU_ORTHOLOGUE AFUA_2G16580)-RELATED"/>
    <property type="match status" value="1"/>
</dbReference>
<dbReference type="EMBL" id="AEEL01000014">
    <property type="protein sequence ID" value="EFM27549.1"/>
    <property type="molecule type" value="Genomic_DNA"/>
</dbReference>
<dbReference type="SUPFAM" id="SSF53474">
    <property type="entry name" value="alpha/beta-Hydrolases"/>
    <property type="match status" value="1"/>
</dbReference>
<evidence type="ECO:0000313" key="2">
    <source>
        <dbReference type="EMBL" id="EFM27549.1"/>
    </source>
</evidence>
<dbReference type="Proteomes" id="UP000004290">
    <property type="component" value="Unassembled WGS sequence"/>
</dbReference>
<dbReference type="HOGENOM" id="CLU_048587_0_0_9"/>
<dbReference type="Pfam" id="PF01738">
    <property type="entry name" value="DLH"/>
    <property type="match status" value="1"/>
</dbReference>
<feature type="domain" description="Dienelactone hydrolase" evidence="1">
    <location>
        <begin position="46"/>
        <end position="156"/>
    </location>
</feature>
<protein>
    <recommendedName>
        <fullName evidence="1">Dienelactone hydrolase domain-containing protein</fullName>
    </recommendedName>
</protein>
<dbReference type="GO" id="GO:0016787">
    <property type="term" value="F:hydrolase activity"/>
    <property type="evidence" value="ECO:0007669"/>
    <property type="project" value="InterPro"/>
</dbReference>
<sequence length="331" mass="36827">MTTNPFGLVYDQALTENKAEQVTIETVHYQNNGIEIAANLYKPAGYSVDKTYPAITVAHPNGGVKEQVAGYFAQKLAEAGYITIAADAAYQGASGGQPRNRDYPAHRVEDIRAMADYLETVVGVDKDKIGALGICGGGGYTIEAAKTDKRFKAVATVSMFNSGRVRRNGFLDSQLDSIQDRLQDAAKARTKYVTTGEVDYVGQYLPGKLTLSKEQLEAIPAGLYREGTEYYGDRYYHPNSQSWYTTESLSHLMAFDAEDRVDLINQPLLMIAGKDADTRYMTDAVFEKAVNTVNKELYLIDGASHIQTYWKEPYVTQESEKLIEFFDQYLD</sequence>
<dbReference type="Gene3D" id="3.40.50.1820">
    <property type="entry name" value="alpha/beta hydrolase"/>
    <property type="match status" value="1"/>
</dbReference>
<comment type="caution">
    <text evidence="2">The sequence shown here is derived from an EMBL/GenBank/DDBJ whole genome shotgun (WGS) entry which is preliminary data.</text>
</comment>
<dbReference type="AlphaFoldDB" id="E0PE39"/>
<name>E0PE39_STREI</name>
<evidence type="ECO:0000313" key="3">
    <source>
        <dbReference type="Proteomes" id="UP000004290"/>
    </source>
</evidence>
<dbReference type="InterPro" id="IPR051411">
    <property type="entry name" value="Polyketide_trans_af380"/>
</dbReference>
<keyword evidence="3" id="KW-1185">Reference proteome</keyword>
<evidence type="ECO:0000259" key="1">
    <source>
        <dbReference type="Pfam" id="PF01738"/>
    </source>
</evidence>
<dbReference type="PANTHER" id="PTHR47751:SF1">
    <property type="entry name" value="SUPERFAMILY HYDROLASE, PUTATIVE (AFU_ORTHOLOGUE AFUA_2G16580)-RELATED"/>
    <property type="match status" value="1"/>
</dbReference>
<dbReference type="InterPro" id="IPR002925">
    <property type="entry name" value="Dienelactn_hydro"/>
</dbReference>
<reference evidence="2 3" key="1">
    <citation type="submission" date="2010-07" db="EMBL/GenBank/DDBJ databases">
        <authorList>
            <person name="Muzny D."/>
            <person name="Qin X."/>
            <person name="Deng J."/>
            <person name="Jiang H."/>
            <person name="Liu Y."/>
            <person name="Qu J."/>
            <person name="Song X.-Z."/>
            <person name="Zhang L."/>
            <person name="Thornton R."/>
            <person name="Coyle M."/>
            <person name="Francisco L."/>
            <person name="Jackson L."/>
            <person name="Javaid M."/>
            <person name="Korchina V."/>
            <person name="Kovar C."/>
            <person name="Mata R."/>
            <person name="Mathew T."/>
            <person name="Ngo R."/>
            <person name="Nguyen L."/>
            <person name="Nguyen N."/>
            <person name="Okwuonu G."/>
            <person name="Ongeri F."/>
            <person name="Pham C."/>
            <person name="Simmons D."/>
            <person name="Wilczek-Boney K."/>
            <person name="Hale W."/>
            <person name="Jakkamsetti A."/>
            <person name="Pham P."/>
            <person name="Ruth R."/>
            <person name="San Lucas F."/>
            <person name="Warren J."/>
            <person name="Zhang J."/>
            <person name="Zhao Z."/>
            <person name="Zhou C."/>
            <person name="Zhu D."/>
            <person name="Lee S."/>
            <person name="Bess C."/>
            <person name="Blankenburg K."/>
            <person name="Forbes L."/>
            <person name="Fu Q."/>
            <person name="Gubbala S."/>
            <person name="Hirani K."/>
            <person name="Jayaseelan J.C."/>
            <person name="Lara F."/>
            <person name="Munidasa M."/>
            <person name="Palculict T."/>
            <person name="Patil S."/>
            <person name="Pu L.-L."/>
            <person name="Saada N."/>
            <person name="Tang L."/>
            <person name="Weissenberger G."/>
            <person name="Zhu Y."/>
            <person name="Hemphill L."/>
            <person name="Shang Y."/>
            <person name="Youmans B."/>
            <person name="Ayvaz T."/>
            <person name="Ross M."/>
            <person name="Santibanez J."/>
            <person name="Aqrawi P."/>
            <person name="Gross S."/>
            <person name="Joshi V."/>
            <person name="Fowler G."/>
            <person name="Nazareth L."/>
            <person name="Reid J."/>
            <person name="Worley K."/>
            <person name="Petrosino J."/>
            <person name="Highlander S."/>
            <person name="Gibbs R."/>
        </authorList>
    </citation>
    <scope>NUCLEOTIDE SEQUENCE [LARGE SCALE GENOMIC DNA]</scope>
    <source>
        <strain evidence="2 3">ATCC 700338</strain>
    </source>
</reference>
<dbReference type="Gene3D" id="1.10.10.800">
    <property type="match status" value="1"/>
</dbReference>
<dbReference type="InterPro" id="IPR029058">
    <property type="entry name" value="AB_hydrolase_fold"/>
</dbReference>
<organism evidence="2 3">
    <name type="scientific">Streptococcus equinus ATCC 700338</name>
    <dbReference type="NCBI Taxonomy" id="864569"/>
    <lineage>
        <taxon>Bacteria</taxon>
        <taxon>Bacillati</taxon>
        <taxon>Bacillota</taxon>
        <taxon>Bacilli</taxon>
        <taxon>Lactobacillales</taxon>
        <taxon>Streptococcaceae</taxon>
        <taxon>Streptococcus</taxon>
    </lineage>
</organism>
<accession>E0PE39</accession>
<gene>
    <name evidence="2" type="ORF">HMPREF9319_1112</name>
</gene>
<dbReference type="RefSeq" id="WP_003065108.1">
    <property type="nucleotide sequence ID" value="NZ_GL397128.1"/>
</dbReference>